<evidence type="ECO:0000313" key="2">
    <source>
        <dbReference type="EMBL" id="KAF3770193.1"/>
    </source>
</evidence>
<keyword evidence="1" id="KW-0472">Membrane</keyword>
<accession>A0A9P5CTC4</accession>
<keyword evidence="3" id="KW-1185">Reference proteome</keyword>
<dbReference type="AlphaFoldDB" id="A0A9P5CTC4"/>
<evidence type="ECO:0000313" key="3">
    <source>
        <dbReference type="Proteomes" id="UP000803844"/>
    </source>
</evidence>
<evidence type="ECO:0008006" key="4">
    <source>
        <dbReference type="Google" id="ProtNLM"/>
    </source>
</evidence>
<evidence type="ECO:0000256" key="1">
    <source>
        <dbReference type="SAM" id="Phobius"/>
    </source>
</evidence>
<reference evidence="2" key="1">
    <citation type="journal article" date="2020" name="Phytopathology">
        <title>Genome sequence of the chestnut blight fungus Cryphonectria parasitica EP155: A fundamental resource for an archetypical invasive plant pathogen.</title>
        <authorList>
            <person name="Crouch J.A."/>
            <person name="Dawe A."/>
            <person name="Aerts A."/>
            <person name="Barry K."/>
            <person name="Churchill A.C.L."/>
            <person name="Grimwood J."/>
            <person name="Hillman B."/>
            <person name="Milgroom M.G."/>
            <person name="Pangilinan J."/>
            <person name="Smith M."/>
            <person name="Salamov A."/>
            <person name="Schmutz J."/>
            <person name="Yadav J."/>
            <person name="Grigoriev I.V."/>
            <person name="Nuss D."/>
        </authorList>
    </citation>
    <scope>NUCLEOTIDE SEQUENCE</scope>
    <source>
        <strain evidence="2">EP155</strain>
    </source>
</reference>
<keyword evidence="1" id="KW-0812">Transmembrane</keyword>
<protein>
    <recommendedName>
        <fullName evidence="4">Apple domain-containing protein</fullName>
    </recommendedName>
</protein>
<dbReference type="GeneID" id="63840017"/>
<dbReference type="RefSeq" id="XP_040781154.1">
    <property type="nucleotide sequence ID" value="XM_040922888.1"/>
</dbReference>
<proteinExistence type="predicted"/>
<dbReference type="OrthoDB" id="5242362at2759"/>
<dbReference type="EMBL" id="MU032344">
    <property type="protein sequence ID" value="KAF3770193.1"/>
    <property type="molecule type" value="Genomic_DNA"/>
</dbReference>
<organism evidence="2 3">
    <name type="scientific">Cryphonectria parasitica (strain ATCC 38755 / EP155)</name>
    <dbReference type="NCBI Taxonomy" id="660469"/>
    <lineage>
        <taxon>Eukaryota</taxon>
        <taxon>Fungi</taxon>
        <taxon>Dikarya</taxon>
        <taxon>Ascomycota</taxon>
        <taxon>Pezizomycotina</taxon>
        <taxon>Sordariomycetes</taxon>
        <taxon>Sordariomycetidae</taxon>
        <taxon>Diaporthales</taxon>
        <taxon>Cryphonectriaceae</taxon>
        <taxon>Cryphonectria-Endothia species complex</taxon>
        <taxon>Cryphonectria</taxon>
    </lineage>
</organism>
<name>A0A9P5CTC4_CRYP1</name>
<comment type="caution">
    <text evidence="2">The sequence shown here is derived from an EMBL/GenBank/DDBJ whole genome shotgun (WGS) entry which is preliminary data.</text>
</comment>
<dbReference type="Gene3D" id="3.50.4.10">
    <property type="entry name" value="Hepatocyte Growth Factor"/>
    <property type="match status" value="1"/>
</dbReference>
<sequence>MAADYHYHNGGNPFEPPGAKVRAARICGLRRKVFWVVLALVVFGLMVAIAVGLGLGLGEQNNKSSSASSNSTATATSSSTATTLPAATATATATGNTDIICPTANETLYTLATQTSKKFLVLCGRDYNSDNGATDLTSMNITTFEGCLNECGNLDGCIAVGWGNYYGTNTCWLKSGIGTPNQSSDWYAAVEDDSG</sequence>
<keyword evidence="1" id="KW-1133">Transmembrane helix</keyword>
<dbReference type="Proteomes" id="UP000803844">
    <property type="component" value="Unassembled WGS sequence"/>
</dbReference>
<feature type="transmembrane region" description="Helical" evidence="1">
    <location>
        <begin position="33"/>
        <end position="57"/>
    </location>
</feature>
<gene>
    <name evidence="2" type="ORF">M406DRAFT_354319</name>
</gene>